<sequence length="167" mass="18562">MADKTLTDLFLHNLKDIYYAEKQIYKTLPKMAKAAQSEELKDALESHREETAGQIERIEEVFKILEKRAQGVVCEAIQGIIEEGKEAMDDFGKTSVGDLAIAGSGRAVEHYEMARYSILCDLAKQLGMKDAAKLLDQNLQEEVKADKLLTQLSATLVPSETTTRKAA</sequence>
<keyword evidence="1" id="KW-0175">Coiled coil</keyword>
<evidence type="ECO:0000256" key="1">
    <source>
        <dbReference type="SAM" id="Coils"/>
    </source>
</evidence>
<dbReference type="PANTHER" id="PTHR30565:SF9">
    <property type="entry name" value="PROTEIN YCIF"/>
    <property type="match status" value="1"/>
</dbReference>
<evidence type="ECO:0000313" key="2">
    <source>
        <dbReference type="EMBL" id="TKW61372.1"/>
    </source>
</evidence>
<reference evidence="2 3" key="1">
    <citation type="journal article" date="2017" name="Nat. Commun.">
        <title>In situ click chemistry generation of cyclooxygenase-2 inhibitors.</title>
        <authorList>
            <person name="Bhardwaj A."/>
            <person name="Kaur J."/>
            <person name="Wuest M."/>
            <person name="Wuest F."/>
        </authorList>
    </citation>
    <scope>NUCLEOTIDE SEQUENCE [LARGE SCALE GENOMIC DNA]</scope>
    <source>
        <strain evidence="2">S2_018_000_R2_106</strain>
    </source>
</reference>
<dbReference type="Pfam" id="PF05974">
    <property type="entry name" value="DUF892"/>
    <property type="match status" value="1"/>
</dbReference>
<protein>
    <submittedName>
        <fullName evidence="2">Ferritin-like domain-containing protein</fullName>
    </submittedName>
</protein>
<evidence type="ECO:0000313" key="3">
    <source>
        <dbReference type="Proteomes" id="UP000320948"/>
    </source>
</evidence>
<dbReference type="Gene3D" id="1.20.1260.10">
    <property type="match status" value="1"/>
</dbReference>
<dbReference type="InterPro" id="IPR010287">
    <property type="entry name" value="DUF892_YciF-like"/>
</dbReference>
<dbReference type="InterPro" id="IPR047114">
    <property type="entry name" value="YciF"/>
</dbReference>
<name>A0A6N4RBG9_BLAVI</name>
<organism evidence="2 3">
    <name type="scientific">Blastochloris viridis</name>
    <name type="common">Rhodopseudomonas viridis</name>
    <dbReference type="NCBI Taxonomy" id="1079"/>
    <lineage>
        <taxon>Bacteria</taxon>
        <taxon>Pseudomonadati</taxon>
        <taxon>Pseudomonadota</taxon>
        <taxon>Alphaproteobacteria</taxon>
        <taxon>Hyphomicrobiales</taxon>
        <taxon>Blastochloridaceae</taxon>
        <taxon>Blastochloris</taxon>
    </lineage>
</organism>
<dbReference type="InterPro" id="IPR012347">
    <property type="entry name" value="Ferritin-like"/>
</dbReference>
<gene>
    <name evidence="2" type="ORF">DI628_01735</name>
</gene>
<dbReference type="SUPFAM" id="SSF47240">
    <property type="entry name" value="Ferritin-like"/>
    <property type="match status" value="1"/>
</dbReference>
<comment type="caution">
    <text evidence="2">The sequence shown here is derived from an EMBL/GenBank/DDBJ whole genome shotgun (WGS) entry which is preliminary data.</text>
</comment>
<dbReference type="CDD" id="cd07909">
    <property type="entry name" value="YciF"/>
    <property type="match status" value="1"/>
</dbReference>
<dbReference type="AlphaFoldDB" id="A0A6N4RBG9"/>
<proteinExistence type="predicted"/>
<dbReference type="PANTHER" id="PTHR30565">
    <property type="entry name" value="PROTEIN YCIF"/>
    <property type="match status" value="1"/>
</dbReference>
<dbReference type="EMBL" id="VAFM01000001">
    <property type="protein sequence ID" value="TKW61372.1"/>
    <property type="molecule type" value="Genomic_DNA"/>
</dbReference>
<accession>A0A6N4RBG9</accession>
<dbReference type="Proteomes" id="UP000320948">
    <property type="component" value="Unassembled WGS sequence"/>
</dbReference>
<feature type="coiled-coil region" evidence="1">
    <location>
        <begin position="30"/>
        <end position="68"/>
    </location>
</feature>
<dbReference type="InterPro" id="IPR009078">
    <property type="entry name" value="Ferritin-like_SF"/>
</dbReference>